<name>A0AAV4SM61_9ARAC</name>
<evidence type="ECO:0000313" key="1">
    <source>
        <dbReference type="EMBL" id="GIY34870.1"/>
    </source>
</evidence>
<proteinExistence type="predicted"/>
<accession>A0AAV4SM61</accession>
<dbReference type="Proteomes" id="UP001054837">
    <property type="component" value="Unassembled WGS sequence"/>
</dbReference>
<dbReference type="EMBL" id="BPLQ01008105">
    <property type="protein sequence ID" value="GIY34870.1"/>
    <property type="molecule type" value="Genomic_DNA"/>
</dbReference>
<reference evidence="1 2" key="1">
    <citation type="submission" date="2021-06" db="EMBL/GenBank/DDBJ databases">
        <title>Caerostris darwini draft genome.</title>
        <authorList>
            <person name="Kono N."/>
            <person name="Arakawa K."/>
        </authorList>
    </citation>
    <scope>NUCLEOTIDE SEQUENCE [LARGE SCALE GENOMIC DNA]</scope>
</reference>
<dbReference type="AlphaFoldDB" id="A0AAV4SM61"/>
<organism evidence="1 2">
    <name type="scientific">Caerostris darwini</name>
    <dbReference type="NCBI Taxonomy" id="1538125"/>
    <lineage>
        <taxon>Eukaryota</taxon>
        <taxon>Metazoa</taxon>
        <taxon>Ecdysozoa</taxon>
        <taxon>Arthropoda</taxon>
        <taxon>Chelicerata</taxon>
        <taxon>Arachnida</taxon>
        <taxon>Araneae</taxon>
        <taxon>Araneomorphae</taxon>
        <taxon>Entelegynae</taxon>
        <taxon>Araneoidea</taxon>
        <taxon>Araneidae</taxon>
        <taxon>Caerostris</taxon>
    </lineage>
</organism>
<protein>
    <submittedName>
        <fullName evidence="1">Uncharacterized protein</fullName>
    </submittedName>
</protein>
<comment type="caution">
    <text evidence="1">The sequence shown here is derived from an EMBL/GenBank/DDBJ whole genome shotgun (WGS) entry which is preliminary data.</text>
</comment>
<sequence length="120" mass="14121">MNYGDRDGPLPHDTLTLRCRLWYRNIEIVESAHCVARTRMGVERMCFVWNLKEFSNLPQDLKNTYPITSPSDIECPLKSLCLFWDYPNDEMSAQIVLNTYRYTVLTSKLSVFYYSNVSLH</sequence>
<evidence type="ECO:0000313" key="2">
    <source>
        <dbReference type="Proteomes" id="UP001054837"/>
    </source>
</evidence>
<gene>
    <name evidence="1" type="ORF">CDAR_382621</name>
</gene>
<keyword evidence="2" id="KW-1185">Reference proteome</keyword>